<organism evidence="1 2">
    <name type="scientific">Paracoccus alkanivorans</name>
    <dbReference type="NCBI Taxonomy" id="2116655"/>
    <lineage>
        <taxon>Bacteria</taxon>
        <taxon>Pseudomonadati</taxon>
        <taxon>Pseudomonadota</taxon>
        <taxon>Alphaproteobacteria</taxon>
        <taxon>Rhodobacterales</taxon>
        <taxon>Paracoccaceae</taxon>
        <taxon>Paracoccus</taxon>
    </lineage>
</organism>
<protein>
    <recommendedName>
        <fullName evidence="3">H-NS histone family protein</fullName>
    </recommendedName>
</protein>
<dbReference type="AlphaFoldDB" id="A0A3M0MDR5"/>
<keyword evidence="2" id="KW-1185">Reference proteome</keyword>
<reference evidence="1 2" key="1">
    <citation type="submission" date="2018-07" db="EMBL/GenBank/DDBJ databases">
        <authorList>
            <person name="Zhang Y."/>
            <person name="Wang L."/>
            <person name="Ma S."/>
        </authorList>
    </citation>
    <scope>NUCLEOTIDE SEQUENCE [LARGE SCALE GENOMIC DNA]</scope>
    <source>
        <strain evidence="1 2">4-2</strain>
    </source>
</reference>
<name>A0A3M0MDR5_9RHOB</name>
<accession>A0A3M0MDR5</accession>
<proteinExistence type="predicted"/>
<evidence type="ECO:0008006" key="3">
    <source>
        <dbReference type="Google" id="ProtNLM"/>
    </source>
</evidence>
<sequence length="92" mass="10678">MVFPSGQLLRWLLKFYYIGEGEIMEPASFYEMNRDELLALRKRLVSEIENREKLQKSNAIKALKEVAQEHGFKLSELVGDKAEGNAKPSRHR</sequence>
<evidence type="ECO:0000313" key="2">
    <source>
        <dbReference type="Proteomes" id="UP000273516"/>
    </source>
</evidence>
<comment type="caution">
    <text evidence="1">The sequence shown here is derived from an EMBL/GenBank/DDBJ whole genome shotgun (WGS) entry which is preliminary data.</text>
</comment>
<evidence type="ECO:0000313" key="1">
    <source>
        <dbReference type="EMBL" id="RMC33760.1"/>
    </source>
</evidence>
<dbReference type="Proteomes" id="UP000273516">
    <property type="component" value="Unassembled WGS sequence"/>
</dbReference>
<dbReference type="EMBL" id="QOKZ01000006">
    <property type="protein sequence ID" value="RMC33760.1"/>
    <property type="molecule type" value="Genomic_DNA"/>
</dbReference>
<gene>
    <name evidence="1" type="ORF">C9E81_15780</name>
</gene>